<dbReference type="PANTHER" id="PTHR43699">
    <property type="entry name" value="3-DEHYDROQUINATE DEHYDRATASE"/>
    <property type="match status" value="1"/>
</dbReference>
<dbReference type="NCBIfam" id="TIGR01093">
    <property type="entry name" value="aroD"/>
    <property type="match status" value="1"/>
</dbReference>
<feature type="binding site" evidence="6">
    <location>
        <position position="209"/>
    </location>
    <ligand>
        <name>3-dehydroquinate</name>
        <dbReference type="ChEBI" id="CHEBI:32364"/>
    </ligand>
</feature>
<comment type="function">
    <text evidence="6">Involved in the third step of the chorismate pathway, which leads to the biosynthesis of aromatic amino acids. Catalyzes the cis-dehydration of 3-dehydroquinate (DHQ) and introduces the first double bond of the aromatic ring to yield 3-dehydroshikimate.</text>
</comment>
<feature type="binding site" evidence="6">
    <location>
        <position position="6"/>
    </location>
    <ligand>
        <name>3-dehydroquinate</name>
        <dbReference type="ChEBI" id="CHEBI:32364"/>
    </ligand>
</feature>
<comment type="caution">
    <text evidence="7">The sequence shown here is derived from an EMBL/GenBank/DDBJ whole genome shotgun (WGS) entry which is preliminary data.</text>
</comment>
<evidence type="ECO:0000313" key="8">
    <source>
        <dbReference type="Proteomes" id="UP000031339"/>
    </source>
</evidence>
<dbReference type="InterPro" id="IPR013785">
    <property type="entry name" value="Aldolase_TIM"/>
</dbReference>
<reference evidence="7 8" key="1">
    <citation type="submission" date="2014-12" db="EMBL/GenBank/DDBJ databases">
        <title>Partial genome sequence of Streptococcus constellatus KCOM 1650 (= ChDC B144).</title>
        <authorList>
            <person name="Kook J.-K."/>
            <person name="Park S.-N."/>
            <person name="Lim Y.K."/>
            <person name="Jo E."/>
        </authorList>
    </citation>
    <scope>NUCLEOTIDE SEQUENCE [LARGE SCALE GENOMIC DNA]</scope>
    <source>
        <strain evidence="7 8">KCOM 1650</strain>
    </source>
</reference>
<dbReference type="eggNOG" id="COG0710">
    <property type="taxonomic scope" value="Bacteria"/>
</dbReference>
<dbReference type="HAMAP" id="MF_00214">
    <property type="entry name" value="AroD"/>
    <property type="match status" value="1"/>
</dbReference>
<dbReference type="GO" id="GO:0009073">
    <property type="term" value="P:aromatic amino acid family biosynthetic process"/>
    <property type="evidence" value="ECO:0007669"/>
    <property type="project" value="UniProtKB-KW"/>
</dbReference>
<evidence type="ECO:0000256" key="3">
    <source>
        <dbReference type="ARBA" id="ARBA00023141"/>
    </source>
</evidence>
<feature type="binding site" evidence="6">
    <location>
        <begin position="30"/>
        <end position="32"/>
    </location>
    <ligand>
        <name>3-dehydroquinate</name>
        <dbReference type="ChEBI" id="CHEBI:32364"/>
    </ligand>
</feature>
<name>A0A0C1K722_STRCV</name>
<feature type="active site" description="Schiff-base intermediate with substrate" evidence="6">
    <location>
        <position position="143"/>
    </location>
</feature>
<feature type="binding site" evidence="6">
    <location>
        <position position="186"/>
    </location>
    <ligand>
        <name>3-dehydroquinate</name>
        <dbReference type="ChEBI" id="CHEBI:32364"/>
    </ligand>
</feature>
<dbReference type="InterPro" id="IPR050146">
    <property type="entry name" value="Type-I_3-dehydroquinase"/>
</dbReference>
<dbReference type="GO" id="GO:0008652">
    <property type="term" value="P:amino acid biosynthetic process"/>
    <property type="evidence" value="ECO:0007669"/>
    <property type="project" value="UniProtKB-KW"/>
</dbReference>
<comment type="pathway">
    <text evidence="6">Metabolic intermediate biosynthesis; chorismate biosynthesis; chorismate from D-erythrose 4-phosphate and phosphoenolpyruvate: step 3/7.</text>
</comment>
<dbReference type="GO" id="GO:0009423">
    <property type="term" value="P:chorismate biosynthetic process"/>
    <property type="evidence" value="ECO:0007669"/>
    <property type="project" value="UniProtKB-UniRule"/>
</dbReference>
<evidence type="ECO:0000256" key="2">
    <source>
        <dbReference type="ARBA" id="ARBA00022605"/>
    </source>
</evidence>
<evidence type="ECO:0000256" key="5">
    <source>
        <dbReference type="ARBA" id="ARBA00023270"/>
    </source>
</evidence>
<feature type="active site" description="Proton donor/acceptor" evidence="6">
    <location>
        <position position="118"/>
    </location>
</feature>
<keyword evidence="3 6" id="KW-0057">Aromatic amino acid biosynthesis</keyword>
<dbReference type="GO" id="GO:0046279">
    <property type="term" value="P:3,4-dihydroxybenzoate biosynthetic process"/>
    <property type="evidence" value="ECO:0007669"/>
    <property type="project" value="UniProtKB-ARBA"/>
</dbReference>
<dbReference type="AlphaFoldDB" id="A0A0C1K722"/>
<feature type="binding site" evidence="6">
    <location>
        <position position="62"/>
    </location>
    <ligand>
        <name>3-dehydroquinate</name>
        <dbReference type="ChEBI" id="CHEBI:32364"/>
    </ligand>
</feature>
<dbReference type="UniPathway" id="UPA00053">
    <property type="reaction ID" value="UER00086"/>
</dbReference>
<comment type="subunit">
    <text evidence="6">Homodimer.</text>
</comment>
<proteinExistence type="inferred from homology"/>
<dbReference type="CDD" id="cd00502">
    <property type="entry name" value="DHQase_I"/>
    <property type="match status" value="1"/>
</dbReference>
<dbReference type="Pfam" id="PF01487">
    <property type="entry name" value="DHquinase_I"/>
    <property type="match status" value="1"/>
</dbReference>
<gene>
    <name evidence="6 7" type="primary">aroD</name>
    <name evidence="7" type="ORF">RN79_04725</name>
</gene>
<dbReference type="GO" id="GO:0003855">
    <property type="term" value="F:3-dehydroquinate dehydratase activity"/>
    <property type="evidence" value="ECO:0007669"/>
    <property type="project" value="UniProtKB-UniRule"/>
</dbReference>
<evidence type="ECO:0000256" key="1">
    <source>
        <dbReference type="ARBA" id="ARBA00001864"/>
    </source>
</evidence>
<evidence type="ECO:0000256" key="4">
    <source>
        <dbReference type="ARBA" id="ARBA00023239"/>
    </source>
</evidence>
<dbReference type="FunFam" id="3.20.20.70:FF:000047">
    <property type="entry name" value="3-dehydroquinate dehydratase"/>
    <property type="match status" value="1"/>
</dbReference>
<evidence type="ECO:0000256" key="6">
    <source>
        <dbReference type="HAMAP-Rule" id="MF_00214"/>
    </source>
</evidence>
<comment type="similarity">
    <text evidence="6">Belongs to the type-I 3-dehydroquinase family.</text>
</comment>
<dbReference type="OrthoDB" id="9813659at2"/>
<dbReference type="Proteomes" id="UP000031339">
    <property type="component" value="Unassembled WGS sequence"/>
</dbReference>
<evidence type="ECO:0000313" key="7">
    <source>
        <dbReference type="EMBL" id="KIC78875.1"/>
    </source>
</evidence>
<feature type="binding site" evidence="6">
    <location>
        <position position="205"/>
    </location>
    <ligand>
        <name>3-dehydroquinate</name>
        <dbReference type="ChEBI" id="CHEBI:32364"/>
    </ligand>
</feature>
<dbReference type="PANTHER" id="PTHR43699:SF1">
    <property type="entry name" value="3-DEHYDROQUINATE DEHYDRATASE"/>
    <property type="match status" value="1"/>
</dbReference>
<sequence>MKLVVSVMPKNLEEAQNIDSLRYNDADIIEWRADFLAKDDILTVAPAIFEKFAGRELIFTLRTIGEGGKIELTDDEYISIIKEVSTIYQPDYIDFEYFSHKDRFEEMLDFPNLVLSYHNFEETPENMMEILSELTSLTPKVVKVSVMAHSEQDVLDLMNYTRGFKTLNPDQDFVTISMGQIGKISRITADLTGSSWSFASLDESSALGQISLANMKQIQEILNEN</sequence>
<accession>A0A0C1K722</accession>
<dbReference type="Gene3D" id="3.20.20.70">
    <property type="entry name" value="Aldolase class I"/>
    <property type="match status" value="1"/>
</dbReference>
<comment type="catalytic activity">
    <reaction evidence="1 6">
        <text>3-dehydroquinate = 3-dehydroshikimate + H2O</text>
        <dbReference type="Rhea" id="RHEA:21096"/>
        <dbReference type="ChEBI" id="CHEBI:15377"/>
        <dbReference type="ChEBI" id="CHEBI:16630"/>
        <dbReference type="ChEBI" id="CHEBI:32364"/>
        <dbReference type="EC" id="4.2.1.10"/>
    </reaction>
</comment>
<dbReference type="RefSeq" id="WP_006268264.1">
    <property type="nucleotide sequence ID" value="NZ_CAUTAL010000034.1"/>
</dbReference>
<dbReference type="EC" id="4.2.1.10" evidence="6"/>
<dbReference type="EMBL" id="JWIY01000001">
    <property type="protein sequence ID" value="KIC78875.1"/>
    <property type="molecule type" value="Genomic_DNA"/>
</dbReference>
<organism evidence="7 8">
    <name type="scientific">Streptococcus constellatus</name>
    <dbReference type="NCBI Taxonomy" id="76860"/>
    <lineage>
        <taxon>Bacteria</taxon>
        <taxon>Bacillati</taxon>
        <taxon>Bacillota</taxon>
        <taxon>Bacilli</taxon>
        <taxon>Lactobacillales</taxon>
        <taxon>Streptococcaceae</taxon>
        <taxon>Streptococcus</taxon>
        <taxon>Streptococcus anginosus group</taxon>
    </lineage>
</organism>
<dbReference type="InterPro" id="IPR001381">
    <property type="entry name" value="DHquinase_I"/>
</dbReference>
<keyword evidence="4 6" id="KW-0456">Lyase</keyword>
<dbReference type="SUPFAM" id="SSF51569">
    <property type="entry name" value="Aldolase"/>
    <property type="match status" value="1"/>
</dbReference>
<protein>
    <recommendedName>
        <fullName evidence="6">3-dehydroquinate dehydratase</fullName>
        <shortName evidence="6">3-dehydroquinase</shortName>
        <ecNumber evidence="6">4.2.1.10</ecNumber>
    </recommendedName>
    <alternativeName>
        <fullName evidence="6">Type I DHQase</fullName>
    </alternativeName>
    <alternativeName>
        <fullName evidence="6">Type I dehydroquinase</fullName>
        <shortName evidence="6">DHQ1</shortName>
    </alternativeName>
</protein>
<dbReference type="STRING" id="862969.SCI_1334"/>
<keyword evidence="2 6" id="KW-0028">Amino-acid biosynthesis</keyword>
<keyword evidence="5 6" id="KW-0704">Schiff base</keyword>